<reference evidence="2 3" key="1">
    <citation type="journal article" date="2021" name="Hortic Res">
        <title>The domestication of Cucurbita argyrosperma as revealed by the genome of its wild relative.</title>
        <authorList>
            <person name="Barrera-Redondo J."/>
            <person name="Sanchez-de la Vega G."/>
            <person name="Aguirre-Liguori J.A."/>
            <person name="Castellanos-Morales G."/>
            <person name="Gutierrez-Guerrero Y.T."/>
            <person name="Aguirre-Dugua X."/>
            <person name="Aguirre-Planter E."/>
            <person name="Tenaillon M.I."/>
            <person name="Lira-Saade R."/>
            <person name="Eguiarte L.E."/>
        </authorList>
    </citation>
    <scope>NUCLEOTIDE SEQUENCE [LARGE SCALE GENOMIC DNA]</scope>
    <source>
        <strain evidence="2">JBR-2021</strain>
    </source>
</reference>
<feature type="region of interest" description="Disordered" evidence="1">
    <location>
        <begin position="62"/>
        <end position="82"/>
    </location>
</feature>
<dbReference type="Proteomes" id="UP000685013">
    <property type="component" value="Chromosome 11"/>
</dbReference>
<proteinExistence type="predicted"/>
<organism evidence="2 3">
    <name type="scientific">Cucurbita argyrosperma subsp. sororia</name>
    <dbReference type="NCBI Taxonomy" id="37648"/>
    <lineage>
        <taxon>Eukaryota</taxon>
        <taxon>Viridiplantae</taxon>
        <taxon>Streptophyta</taxon>
        <taxon>Embryophyta</taxon>
        <taxon>Tracheophyta</taxon>
        <taxon>Spermatophyta</taxon>
        <taxon>Magnoliopsida</taxon>
        <taxon>eudicotyledons</taxon>
        <taxon>Gunneridae</taxon>
        <taxon>Pentapetalae</taxon>
        <taxon>rosids</taxon>
        <taxon>fabids</taxon>
        <taxon>Cucurbitales</taxon>
        <taxon>Cucurbitaceae</taxon>
        <taxon>Cucurbiteae</taxon>
        <taxon>Cucurbita</taxon>
    </lineage>
</organism>
<accession>A0AAV6MY93</accession>
<sequence>MRTKICDSHPIERGIEVHRNGRQSLSKKSGLALGSVTIPLRTGFLISTVEFPQFQYLGKGLRQGRKTTKEKEPNKNGEQARPTIVTETTSTSELQARAEEGVKVALLRLSLPETVKIPSTASTSDEYEKRCQECHRGHKVSNSLTYSDRSVNSWGLDQGRSAQKLKASGSCLAQSALGILSFPHIPSYLREQRKGKERVSDSRSNATAPIPAFFGEVGLGR</sequence>
<evidence type="ECO:0000256" key="1">
    <source>
        <dbReference type="SAM" id="MobiDB-lite"/>
    </source>
</evidence>
<dbReference type="AlphaFoldDB" id="A0AAV6MY93"/>
<protein>
    <submittedName>
        <fullName evidence="2">Uncharacterized protein</fullName>
    </submittedName>
</protein>
<evidence type="ECO:0000313" key="2">
    <source>
        <dbReference type="EMBL" id="KAG6588553.1"/>
    </source>
</evidence>
<feature type="non-terminal residue" evidence="2">
    <location>
        <position position="1"/>
    </location>
</feature>
<evidence type="ECO:0000313" key="3">
    <source>
        <dbReference type="Proteomes" id="UP000685013"/>
    </source>
</evidence>
<keyword evidence="3" id="KW-1185">Reference proteome</keyword>
<name>A0AAV6MY93_9ROSI</name>
<comment type="caution">
    <text evidence="2">The sequence shown here is derived from an EMBL/GenBank/DDBJ whole genome shotgun (WGS) entry which is preliminary data.</text>
</comment>
<gene>
    <name evidence="2" type="ORF">SDJN03_17118</name>
</gene>
<dbReference type="EMBL" id="JAGKQH010000011">
    <property type="protein sequence ID" value="KAG6588553.1"/>
    <property type="molecule type" value="Genomic_DNA"/>
</dbReference>